<dbReference type="Proteomes" id="UP000429607">
    <property type="component" value="Unassembled WGS sequence"/>
</dbReference>
<dbReference type="InterPro" id="IPR012334">
    <property type="entry name" value="Pectin_lyas_fold"/>
</dbReference>
<comment type="catalytic activity">
    <reaction evidence="4">
        <text>Eliminative cleavage of (1-&gt;4)-alpha-D-galacturonan methyl ester to give oligosaccharides with 4-deoxy-6-O-methyl-alpha-D-galact-4-enuronosyl groups at their non-reducing ends.</text>
        <dbReference type="EC" id="4.2.2.10"/>
    </reaction>
</comment>
<dbReference type="Pfam" id="PF00544">
    <property type="entry name" value="Pectate_lyase_4"/>
    <property type="match status" value="1"/>
</dbReference>
<dbReference type="EC" id="4.2.2.10" evidence="6"/>
<dbReference type="Proteomes" id="UP000435112">
    <property type="component" value="Unassembled WGS sequence"/>
</dbReference>
<keyword evidence="2" id="KW-0325">Glycoprotein</keyword>
<keyword evidence="3" id="KW-0456">Lyase</keyword>
<dbReference type="GO" id="GO:0030570">
    <property type="term" value="F:pectate lyase activity"/>
    <property type="evidence" value="ECO:0007669"/>
    <property type="project" value="InterPro"/>
</dbReference>
<feature type="signal peptide" evidence="7">
    <location>
        <begin position="1"/>
        <end position="21"/>
    </location>
</feature>
<dbReference type="EMBL" id="QXFU01002105">
    <property type="protein sequence ID" value="KAE8990373.1"/>
    <property type="molecule type" value="Genomic_DNA"/>
</dbReference>
<dbReference type="SMART" id="SM00656">
    <property type="entry name" value="Amb_all"/>
    <property type="match status" value="1"/>
</dbReference>
<evidence type="ECO:0000256" key="3">
    <source>
        <dbReference type="ARBA" id="ARBA00023239"/>
    </source>
</evidence>
<dbReference type="OrthoDB" id="1637350at2759"/>
<dbReference type="SUPFAM" id="SSF51126">
    <property type="entry name" value="Pectin lyase-like"/>
    <property type="match status" value="1"/>
</dbReference>
<name>A0A6A4DDD1_9STRA</name>
<keyword evidence="1" id="KW-1015">Disulfide bond</keyword>
<evidence type="ECO:0000313" key="10">
    <source>
        <dbReference type="EMBL" id="KAE8993698.1"/>
    </source>
</evidence>
<dbReference type="Proteomes" id="UP000434957">
    <property type="component" value="Unassembled WGS sequence"/>
</dbReference>
<keyword evidence="13" id="KW-1185">Reference proteome</keyword>
<evidence type="ECO:0000256" key="1">
    <source>
        <dbReference type="ARBA" id="ARBA00023157"/>
    </source>
</evidence>
<organism evidence="11 13">
    <name type="scientific">Phytophthora rubi</name>
    <dbReference type="NCBI Taxonomy" id="129364"/>
    <lineage>
        <taxon>Eukaryota</taxon>
        <taxon>Sar</taxon>
        <taxon>Stramenopiles</taxon>
        <taxon>Oomycota</taxon>
        <taxon>Peronosporomycetes</taxon>
        <taxon>Peronosporales</taxon>
        <taxon>Peronosporaceae</taxon>
        <taxon>Phytophthora</taxon>
    </lineage>
</organism>
<proteinExistence type="predicted"/>
<feature type="chain" id="PRO_5033874052" description="pectin lyase" evidence="7">
    <location>
        <begin position="22"/>
        <end position="379"/>
    </location>
</feature>
<evidence type="ECO:0000313" key="14">
    <source>
        <dbReference type="Proteomes" id="UP000435112"/>
    </source>
</evidence>
<dbReference type="EMBL" id="QXFV01002050">
    <property type="protein sequence ID" value="KAE8993698.1"/>
    <property type="molecule type" value="Genomic_DNA"/>
</dbReference>
<dbReference type="AlphaFoldDB" id="A0A6A4DDD1"/>
<dbReference type="Gene3D" id="2.160.20.10">
    <property type="entry name" value="Single-stranded right-handed beta-helix, Pectin lyase-like"/>
    <property type="match status" value="1"/>
</dbReference>
<gene>
    <name evidence="10" type="ORF">PR001_g20602</name>
    <name evidence="9" type="ORF">PR002_g21173</name>
    <name evidence="11" type="ORF">PR003_g21849</name>
</gene>
<dbReference type="PANTHER" id="PTHR31683:SF67">
    <property type="entry name" value="PECTIN LYASE F-RELATED"/>
    <property type="match status" value="1"/>
</dbReference>
<dbReference type="InterPro" id="IPR045032">
    <property type="entry name" value="PEL"/>
</dbReference>
<sequence>MKFLRPVLIAVVALVFQTSEAFTVGSATGLAVGTTGGGSTTPVYPTTTAQLVAYLKDSVPRVIVLNKTFGFRGTDGTTTEAGCRPDYTRACIAEINGYKSQDVILQSGGMSNTGGCSDGTSVTVTYDNAAITPMTVTSNKTLRGIGTTGVIMGKGLWLNGDNIIIQNVHITELNRHLVWGGDAIYIQGSNGGSTAMTKIWLDHIKVSHIGRQFLTTNAASVSAVTISNSDFDGRTDYSATCDGRHYWTFIFYGANTRFSMLNNYIHSTSARSPKVGGDGSANVVAHIANNYWADNSGHSFEVGVNAWILAEGNYFEDTTLPLLTGSDGAMYAATATTECNSYLGRSCAANVVDNSGAFSSRNGCSRFQVFHLGITAARP</sequence>
<evidence type="ECO:0000256" key="5">
    <source>
        <dbReference type="ARBA" id="ARBA00037631"/>
    </source>
</evidence>
<comment type="caution">
    <text evidence="11">The sequence shown here is derived from an EMBL/GenBank/DDBJ whole genome shotgun (WGS) entry which is preliminary data.</text>
</comment>
<dbReference type="InterPro" id="IPR002022">
    <property type="entry name" value="Pec_lyase"/>
</dbReference>
<evidence type="ECO:0000313" key="12">
    <source>
        <dbReference type="Proteomes" id="UP000429607"/>
    </source>
</evidence>
<dbReference type="InterPro" id="IPR011050">
    <property type="entry name" value="Pectin_lyase_fold/virulence"/>
</dbReference>
<evidence type="ECO:0000256" key="6">
    <source>
        <dbReference type="ARBA" id="ARBA00039082"/>
    </source>
</evidence>
<keyword evidence="7" id="KW-0732">Signal</keyword>
<comment type="function">
    <text evidence="5">Pectinolytic enzymes consist of four classes of enzymes: pectin lyase, polygalacturonase, pectin methylesterase and rhamnogalacturonase. Among pectinolytic enzymes, pectin lyase is the most important in depolymerization of pectin, since it cleaves internal glycosidic bonds of highly methylated pectins.</text>
</comment>
<evidence type="ECO:0000256" key="7">
    <source>
        <dbReference type="SAM" id="SignalP"/>
    </source>
</evidence>
<evidence type="ECO:0000256" key="4">
    <source>
        <dbReference type="ARBA" id="ARBA00036818"/>
    </source>
</evidence>
<dbReference type="PANTHER" id="PTHR31683">
    <property type="entry name" value="PECTATE LYASE 18-RELATED"/>
    <property type="match status" value="1"/>
</dbReference>
<feature type="domain" description="Pectate lyase" evidence="8">
    <location>
        <begin position="100"/>
        <end position="321"/>
    </location>
</feature>
<evidence type="ECO:0000256" key="2">
    <source>
        <dbReference type="ARBA" id="ARBA00023180"/>
    </source>
</evidence>
<evidence type="ECO:0000313" key="13">
    <source>
        <dbReference type="Proteomes" id="UP000434957"/>
    </source>
</evidence>
<evidence type="ECO:0000259" key="8">
    <source>
        <dbReference type="SMART" id="SM00656"/>
    </source>
</evidence>
<protein>
    <recommendedName>
        <fullName evidence="6">pectin lyase</fullName>
        <ecNumber evidence="6">4.2.2.10</ecNumber>
    </recommendedName>
</protein>
<reference evidence="11 13" key="1">
    <citation type="submission" date="2018-08" db="EMBL/GenBank/DDBJ databases">
        <title>Genomic investigation of the strawberry pathogen Phytophthora fragariae indicates pathogenicity is determined by transcriptional variation in three key races.</title>
        <authorList>
            <person name="Adams T.M."/>
            <person name="Armitage A.D."/>
            <person name="Sobczyk M.K."/>
            <person name="Bates H.J."/>
            <person name="Dunwell J.M."/>
            <person name="Nellist C.F."/>
            <person name="Harrison R.J."/>
        </authorList>
    </citation>
    <scope>NUCLEOTIDE SEQUENCE [LARGE SCALE GENOMIC DNA]</scope>
    <source>
        <strain evidence="10 12">SCRP249</strain>
        <strain evidence="9 14">SCRP324</strain>
        <strain evidence="11 13">SCRP333</strain>
    </source>
</reference>
<evidence type="ECO:0000313" key="11">
    <source>
        <dbReference type="EMBL" id="KAE9304061.1"/>
    </source>
</evidence>
<dbReference type="GO" id="GO:0047490">
    <property type="term" value="F:pectin lyase activity"/>
    <property type="evidence" value="ECO:0007669"/>
    <property type="project" value="UniProtKB-EC"/>
</dbReference>
<evidence type="ECO:0000313" key="9">
    <source>
        <dbReference type="EMBL" id="KAE8990373.1"/>
    </source>
</evidence>
<accession>A0A6A4DDD1</accession>
<dbReference type="EMBL" id="QXFT01002093">
    <property type="protein sequence ID" value="KAE9304061.1"/>
    <property type="molecule type" value="Genomic_DNA"/>
</dbReference>